<proteinExistence type="inferred from homology"/>
<keyword evidence="2" id="KW-0328">Glycosyltransferase</keyword>
<dbReference type="Proteomes" id="UP000034163">
    <property type="component" value="Unassembled WGS sequence"/>
</dbReference>
<dbReference type="InterPro" id="IPR029044">
    <property type="entry name" value="Nucleotide-diphossugar_trans"/>
</dbReference>
<reference evidence="5 6" key="1">
    <citation type="journal article" date="2015" name="Nature">
        <title>rRNA introns, odd ribosomes, and small enigmatic genomes across a large radiation of phyla.</title>
        <authorList>
            <person name="Brown C.T."/>
            <person name="Hug L.A."/>
            <person name="Thomas B.C."/>
            <person name="Sharon I."/>
            <person name="Castelle C.J."/>
            <person name="Singh A."/>
            <person name="Wilkins M.J."/>
            <person name="Williams K.H."/>
            <person name="Banfield J.F."/>
        </authorList>
    </citation>
    <scope>NUCLEOTIDE SEQUENCE [LARGE SCALE GENOMIC DNA]</scope>
</reference>
<organism evidence="5 6">
    <name type="scientific">candidate division WWE3 bacterium GW2011_GWB1_41_6</name>
    <dbReference type="NCBI Taxonomy" id="1619112"/>
    <lineage>
        <taxon>Bacteria</taxon>
        <taxon>Katanobacteria</taxon>
    </lineage>
</organism>
<dbReference type="PANTHER" id="PTHR43179:SF12">
    <property type="entry name" value="GALACTOFURANOSYLTRANSFERASE GLFT2"/>
    <property type="match status" value="1"/>
</dbReference>
<dbReference type="AlphaFoldDB" id="A0A0G0WW51"/>
<evidence type="ECO:0000313" key="6">
    <source>
        <dbReference type="Proteomes" id="UP000034163"/>
    </source>
</evidence>
<dbReference type="InterPro" id="IPR001173">
    <property type="entry name" value="Glyco_trans_2-like"/>
</dbReference>
<evidence type="ECO:0000313" key="5">
    <source>
        <dbReference type="EMBL" id="KKS16970.1"/>
    </source>
</evidence>
<dbReference type="PANTHER" id="PTHR43179">
    <property type="entry name" value="RHAMNOSYLTRANSFERASE WBBL"/>
    <property type="match status" value="1"/>
</dbReference>
<dbReference type="SUPFAM" id="SSF53448">
    <property type="entry name" value="Nucleotide-diphospho-sugar transferases"/>
    <property type="match status" value="1"/>
</dbReference>
<feature type="domain" description="Glycosyltransferase 2-like" evidence="4">
    <location>
        <begin position="5"/>
        <end position="134"/>
    </location>
</feature>
<evidence type="ECO:0000256" key="3">
    <source>
        <dbReference type="ARBA" id="ARBA00022679"/>
    </source>
</evidence>
<name>A0A0G0WW51_UNCKA</name>
<dbReference type="Pfam" id="PF00535">
    <property type="entry name" value="Glycos_transf_2"/>
    <property type="match status" value="1"/>
</dbReference>
<protein>
    <submittedName>
        <fullName evidence="5">Glycosyl transferase family 2</fullName>
    </submittedName>
</protein>
<evidence type="ECO:0000256" key="2">
    <source>
        <dbReference type="ARBA" id="ARBA00022676"/>
    </source>
</evidence>
<comment type="similarity">
    <text evidence="1">Belongs to the glycosyltransferase 2 family.</text>
</comment>
<comment type="caution">
    <text evidence="5">The sequence shown here is derived from an EMBL/GenBank/DDBJ whole genome shotgun (WGS) entry which is preliminary data.</text>
</comment>
<dbReference type="GO" id="GO:0016757">
    <property type="term" value="F:glycosyltransferase activity"/>
    <property type="evidence" value="ECO:0007669"/>
    <property type="project" value="UniProtKB-KW"/>
</dbReference>
<gene>
    <name evidence="5" type="ORF">UU72_C0009G0012</name>
</gene>
<evidence type="ECO:0000259" key="4">
    <source>
        <dbReference type="Pfam" id="PF00535"/>
    </source>
</evidence>
<keyword evidence="3 5" id="KW-0808">Transferase</keyword>
<dbReference type="EMBL" id="LCBS01000009">
    <property type="protein sequence ID" value="KKS16970.1"/>
    <property type="molecule type" value="Genomic_DNA"/>
</dbReference>
<dbReference type="PATRIC" id="fig|1619112.3.peg.420"/>
<evidence type="ECO:0000256" key="1">
    <source>
        <dbReference type="ARBA" id="ARBA00006739"/>
    </source>
</evidence>
<accession>A0A0G0WW51</accession>
<sequence length="304" mass="34256">MVNTTIVVSLYNSRPETLEVIDKLFFPSLLNNITPQTQLIVLDDRSPLQKETNELIEKYRSEITAKAGDFKFVSNEQNLGFAGSYTKGMKMADGEVTMVINDDTCLPQGSVSSLVGTLKSDSSYGMVGPVTNTAWGFQKTSLFPPLKDYSPQELERIEQFSLWLKGIMSGRAYEIYDGLIGFCIVSPTLLLRKVDYFDTRYAYGTFEDLDLFLKVRKEGFKVVVDGGTFVEHGGPNGASISLDQHQYKKLRSVFLNGLKFCRKWNRYYWTLSTLGKGSLYGMDYFTITNEIRHRAASVGSGFVR</sequence>
<dbReference type="Gene3D" id="3.90.550.10">
    <property type="entry name" value="Spore Coat Polysaccharide Biosynthesis Protein SpsA, Chain A"/>
    <property type="match status" value="1"/>
</dbReference>